<evidence type="ECO:0000256" key="1">
    <source>
        <dbReference type="SAM" id="MobiDB-lite"/>
    </source>
</evidence>
<gene>
    <name evidence="2" type="ORF">SAMN05444320_115101</name>
</gene>
<organism evidence="2 3">
    <name type="scientific">Streptoalloteichus hindustanus</name>
    <dbReference type="NCBI Taxonomy" id="2017"/>
    <lineage>
        <taxon>Bacteria</taxon>
        <taxon>Bacillati</taxon>
        <taxon>Actinomycetota</taxon>
        <taxon>Actinomycetes</taxon>
        <taxon>Pseudonocardiales</taxon>
        <taxon>Pseudonocardiaceae</taxon>
        <taxon>Streptoalloteichus</taxon>
    </lineage>
</organism>
<dbReference type="AntiFam" id="ANF00057">
    <property type="entry name" value="Translation of E. coli type CRISPR repeat"/>
</dbReference>
<dbReference type="AlphaFoldDB" id="A0A1M5NDH2"/>
<feature type="region of interest" description="Disordered" evidence="1">
    <location>
        <begin position="31"/>
        <end position="51"/>
    </location>
</feature>
<feature type="region of interest" description="Disordered" evidence="1">
    <location>
        <begin position="198"/>
        <end position="235"/>
    </location>
</feature>
<feature type="compositionally biased region" description="Low complexity" evidence="1">
    <location>
        <begin position="167"/>
        <end position="179"/>
    </location>
</feature>
<keyword evidence="3" id="KW-1185">Reference proteome</keyword>
<reference evidence="2 3" key="1">
    <citation type="submission" date="2016-11" db="EMBL/GenBank/DDBJ databases">
        <authorList>
            <person name="Jaros S."/>
            <person name="Januszkiewicz K."/>
            <person name="Wedrychowicz H."/>
        </authorList>
    </citation>
    <scope>NUCLEOTIDE SEQUENCE [LARGE SCALE GENOMIC DNA]</scope>
    <source>
        <strain evidence="2 3">DSM 44523</strain>
    </source>
</reference>
<protein>
    <submittedName>
        <fullName evidence="2">Uncharacterized protein</fullName>
    </submittedName>
</protein>
<dbReference type="STRING" id="2017.SAMN05444320_115101"/>
<accession>A0A1M5NDH2</accession>
<dbReference type="EMBL" id="FQVN01000015">
    <property type="protein sequence ID" value="SHG87522.1"/>
    <property type="molecule type" value="Genomic_DNA"/>
</dbReference>
<evidence type="ECO:0000313" key="2">
    <source>
        <dbReference type="EMBL" id="SHG87522.1"/>
    </source>
</evidence>
<dbReference type="AntiFam" id="ANF00006">
    <property type="entry name" value="Translation of CRISPR region"/>
</dbReference>
<name>A0A1M5NDH2_STRHI</name>
<evidence type="ECO:0000313" key="3">
    <source>
        <dbReference type="Proteomes" id="UP000184501"/>
    </source>
</evidence>
<feature type="region of interest" description="Disordered" evidence="1">
    <location>
        <begin position="132"/>
        <end position="179"/>
    </location>
</feature>
<proteinExistence type="predicted"/>
<sequence length="263" mass="27613">MSSLRLIPACAGPTAPSAPIRGVLWTHPRVRGADPPPLDPPLRLDGSSPRVRGRLDLDRAYATLRRLIPARAGPTMPPAEHEVPRWAHPRACGADVRVVAVREYEGGSSPRVRGRRLPQDRQGVVERLIPARAGPTGTAPAGSRPPRAHPRVRGADAGGQLSVLPTAGSSPRARGRRASAVSGVDVARLIPACAGPTRASGVAAGPARAHPRVRGADCSPSRPMSWRGGSSPRARGRHAACMGLIRTFRLIPACAGPTLLDLR</sequence>
<dbReference type="Proteomes" id="UP000184501">
    <property type="component" value="Unassembled WGS sequence"/>
</dbReference>
<feature type="compositionally biased region" description="Low complexity" evidence="1">
    <location>
        <begin position="132"/>
        <end position="145"/>
    </location>
</feature>